<feature type="region of interest" description="Disordered" evidence="3">
    <location>
        <begin position="1"/>
        <end position="49"/>
    </location>
</feature>
<dbReference type="PANTHER" id="PTHR11941">
    <property type="entry name" value="ENOYL-COA HYDRATASE-RELATED"/>
    <property type="match status" value="1"/>
</dbReference>
<evidence type="ECO:0000256" key="2">
    <source>
        <dbReference type="ARBA" id="ARBA00023239"/>
    </source>
</evidence>
<name>A0A2M9G4M3_9PROT</name>
<comment type="similarity">
    <text evidence="1">Belongs to the enoyl-CoA hydratase/isomerase family.</text>
</comment>
<dbReference type="OrthoDB" id="7957667at2"/>
<sequence>MQKATWRWSRACPRATAPPTCWSASASPTRKQGSRPARLESRRRRPYNGRSIIRQHTGFRPPQRAAARAVTRGASMTERAGRRTYADQVDERGPLDEWRKVRLEIDPPVATITLNDPESLNAFSIRLTGELRKALAEADADRRVRAIVLTGSGKAFTAGGDLRQMEQAETGPIELYEFIRREFGGVVQAIAATDKPVIAAVNGHAMGVGFFTALACDMIVASERAKFGTAYIHLGLTPLGVSQILATLVGYHKAYELCALGEVLTASEGAGLGFVNRVVAPESLMEEAGALARRLADGPPRALGFTKMLLNRAIRGGLDEHLQIGESIQPLCLDSDDHREALAAFAEKRKPVYRGR</sequence>
<dbReference type="CDD" id="cd06558">
    <property type="entry name" value="crotonase-like"/>
    <property type="match status" value="1"/>
</dbReference>
<organism evidence="4 5">
    <name type="scientific">Minwuia thermotolerans</name>
    <dbReference type="NCBI Taxonomy" id="2056226"/>
    <lineage>
        <taxon>Bacteria</taxon>
        <taxon>Pseudomonadati</taxon>
        <taxon>Pseudomonadota</taxon>
        <taxon>Alphaproteobacteria</taxon>
        <taxon>Minwuiales</taxon>
        <taxon>Minwuiaceae</taxon>
        <taxon>Minwuia</taxon>
    </lineage>
</organism>
<feature type="compositionally biased region" description="Polar residues" evidence="3">
    <location>
        <begin position="22"/>
        <end position="31"/>
    </location>
</feature>
<dbReference type="InterPro" id="IPR014748">
    <property type="entry name" value="Enoyl-CoA_hydra_C"/>
</dbReference>
<accession>A0A2M9G4M3</accession>
<dbReference type="InterPro" id="IPR001753">
    <property type="entry name" value="Enoyl-CoA_hydra/iso"/>
</dbReference>
<proteinExistence type="inferred from homology"/>
<dbReference type="AlphaFoldDB" id="A0A2M9G4M3"/>
<evidence type="ECO:0008006" key="6">
    <source>
        <dbReference type="Google" id="ProtNLM"/>
    </source>
</evidence>
<protein>
    <recommendedName>
        <fullName evidence="6">Enoyl-CoA hydratase</fullName>
    </recommendedName>
</protein>
<evidence type="ECO:0000256" key="3">
    <source>
        <dbReference type="SAM" id="MobiDB-lite"/>
    </source>
</evidence>
<reference evidence="4 5" key="1">
    <citation type="submission" date="2017-11" db="EMBL/GenBank/DDBJ databases">
        <title>Draft genome sequence of Rhizobiales bacterium SY3-13.</title>
        <authorList>
            <person name="Sun C."/>
        </authorList>
    </citation>
    <scope>NUCLEOTIDE SEQUENCE [LARGE SCALE GENOMIC DNA]</scope>
    <source>
        <strain evidence="4 5">SY3-13</strain>
    </source>
</reference>
<dbReference type="EMBL" id="PHIG01000024">
    <property type="protein sequence ID" value="PJK30648.1"/>
    <property type="molecule type" value="Genomic_DNA"/>
</dbReference>
<keyword evidence="5" id="KW-1185">Reference proteome</keyword>
<gene>
    <name evidence="4" type="ORF">CVT23_05715</name>
</gene>
<dbReference type="PANTHER" id="PTHR11941:SF133">
    <property type="entry name" value="1,2-EPOXYPHENYLACETYL-COA ISOMERASE"/>
    <property type="match status" value="1"/>
</dbReference>
<dbReference type="InterPro" id="IPR029045">
    <property type="entry name" value="ClpP/crotonase-like_dom_sf"/>
</dbReference>
<evidence type="ECO:0000313" key="5">
    <source>
        <dbReference type="Proteomes" id="UP000229498"/>
    </source>
</evidence>
<evidence type="ECO:0000313" key="4">
    <source>
        <dbReference type="EMBL" id="PJK30648.1"/>
    </source>
</evidence>
<dbReference type="SUPFAM" id="SSF52096">
    <property type="entry name" value="ClpP/crotonase"/>
    <property type="match status" value="1"/>
</dbReference>
<dbReference type="Gene3D" id="3.90.226.10">
    <property type="entry name" value="2-enoyl-CoA Hydratase, Chain A, domain 1"/>
    <property type="match status" value="1"/>
</dbReference>
<evidence type="ECO:0000256" key="1">
    <source>
        <dbReference type="ARBA" id="ARBA00005254"/>
    </source>
</evidence>
<dbReference type="Pfam" id="PF00378">
    <property type="entry name" value="ECH_1"/>
    <property type="match status" value="1"/>
</dbReference>
<dbReference type="Proteomes" id="UP000229498">
    <property type="component" value="Unassembled WGS sequence"/>
</dbReference>
<dbReference type="GO" id="GO:0016829">
    <property type="term" value="F:lyase activity"/>
    <property type="evidence" value="ECO:0007669"/>
    <property type="project" value="UniProtKB-KW"/>
</dbReference>
<comment type="caution">
    <text evidence="4">The sequence shown here is derived from an EMBL/GenBank/DDBJ whole genome shotgun (WGS) entry which is preliminary data.</text>
</comment>
<dbReference type="GO" id="GO:0006635">
    <property type="term" value="P:fatty acid beta-oxidation"/>
    <property type="evidence" value="ECO:0007669"/>
    <property type="project" value="TreeGrafter"/>
</dbReference>
<keyword evidence="2" id="KW-0456">Lyase</keyword>
<dbReference type="Gene3D" id="1.10.12.10">
    <property type="entry name" value="Lyase 2-enoyl-coa Hydratase, Chain A, domain 2"/>
    <property type="match status" value="1"/>
</dbReference>